<feature type="region of interest" description="Disordered" evidence="4">
    <location>
        <begin position="484"/>
        <end position="549"/>
    </location>
</feature>
<dbReference type="SUPFAM" id="SSF56300">
    <property type="entry name" value="Metallo-dependent phosphatases"/>
    <property type="match status" value="1"/>
</dbReference>
<dbReference type="PANTHER" id="PTHR45668">
    <property type="entry name" value="SERINE/THREONINE-PROTEIN PHOSPHATASE 5-RELATED"/>
    <property type="match status" value="1"/>
</dbReference>
<feature type="region of interest" description="Disordered" evidence="4">
    <location>
        <begin position="239"/>
        <end position="436"/>
    </location>
</feature>
<sequence length="574" mass="59604">LALLVRAHECVAPGYCYDLGGRCLTLFSASNYCGTANNDGAALHIYREEDCYPERGRRRQHITRHILLVESPERWIAGVSGLPPQARCSPQGLPTPLGSPSGLQAALPVPLKAGEVAGSFADLARLACEAARSPLGASSFPSSAEAAALLSSALASSSPLLQGVSPSGAPLYLPSPTYLKQAPTGPFGPEPVGAFLASPGPHIDIPSEFLSHSPPCSPLASSGARAAAVLSGDSVPAGLGRAPSPASQPNNASFASTAPSLHGDSGAWGGSPLSPATLGEGSSRENARTSMEAPVPTPRVFDPRPLIPIPTLSEAFSEAGLDSGGDRRLPTPRLGADPGRPGQLVARRESEARPAESREQGGALSQRKRDARSPPSLQELPPPSREECSPRSPHWRAVHGVLAPTSTPADSRLPEEGHHGSDESSTGPGSPRRLRRLTRCFGVADGDLPAAALPAELSPQSRPPAFCPPCSTLGEDGMRCLRSRSEETRVLDQLSPKGDGSLRREAETAMASSTSRGRSGPAGRRGPEIGGRRSLPAQGSTWGDEDDPVAAAFAAASREEGLRKNARRRKSFAG</sequence>
<name>A0A086L6W0_TOXGO</name>
<feature type="compositionally biased region" description="Polar residues" evidence="4">
    <location>
        <begin position="245"/>
        <end position="259"/>
    </location>
</feature>
<evidence type="ECO:0000256" key="4">
    <source>
        <dbReference type="SAM" id="MobiDB-lite"/>
    </source>
</evidence>
<gene>
    <name evidence="5" type="ORF">TGP89_269460B</name>
</gene>
<dbReference type="Proteomes" id="UP000028828">
    <property type="component" value="Unassembled WGS sequence"/>
</dbReference>
<reference evidence="5 6" key="1">
    <citation type="submission" date="2014-03" db="EMBL/GenBank/DDBJ databases">
        <authorList>
            <person name="Sibley D."/>
            <person name="Venepally P."/>
            <person name="Karamycheva S."/>
            <person name="Hadjithomas M."/>
            <person name="Khan A."/>
            <person name="Brunk B."/>
            <person name="Roos D."/>
            <person name="Caler E."/>
            <person name="Lorenzi H."/>
        </authorList>
    </citation>
    <scope>NUCLEOTIDE SEQUENCE [LARGE SCALE GENOMIC DNA]</scope>
    <source>
        <strain evidence="6">p89</strain>
    </source>
</reference>
<feature type="non-terminal residue" evidence="5">
    <location>
        <position position="1"/>
    </location>
</feature>
<dbReference type="VEuPathDB" id="ToxoDB:TGP89_269460B"/>
<dbReference type="InterPro" id="IPR029052">
    <property type="entry name" value="Metallo-depent_PP-like"/>
</dbReference>
<dbReference type="AlphaFoldDB" id="A0A086L6W0"/>
<comment type="caution">
    <text evidence="5">The sequence shown here is derived from an EMBL/GenBank/DDBJ whole genome shotgun (WGS) entry which is preliminary data.</text>
</comment>
<keyword evidence="3" id="KW-0464">Manganese</keyword>
<dbReference type="Gene3D" id="3.60.21.10">
    <property type="match status" value="1"/>
</dbReference>
<proteinExistence type="predicted"/>
<dbReference type="GO" id="GO:0046872">
    <property type="term" value="F:metal ion binding"/>
    <property type="evidence" value="ECO:0007669"/>
    <property type="project" value="UniProtKB-KW"/>
</dbReference>
<evidence type="ECO:0000256" key="3">
    <source>
        <dbReference type="ARBA" id="ARBA00023211"/>
    </source>
</evidence>
<organism evidence="5 6">
    <name type="scientific">Toxoplasma gondii p89</name>
    <dbReference type="NCBI Taxonomy" id="943119"/>
    <lineage>
        <taxon>Eukaryota</taxon>
        <taxon>Sar</taxon>
        <taxon>Alveolata</taxon>
        <taxon>Apicomplexa</taxon>
        <taxon>Conoidasida</taxon>
        <taxon>Coccidia</taxon>
        <taxon>Eucoccidiorida</taxon>
        <taxon>Eimeriorina</taxon>
        <taxon>Sarcocystidae</taxon>
        <taxon>Toxoplasma</taxon>
    </lineage>
</organism>
<comment type="cofactor">
    <cofactor evidence="1">
        <name>Mn(2+)</name>
        <dbReference type="ChEBI" id="CHEBI:29035"/>
    </cofactor>
</comment>
<evidence type="ECO:0000313" key="6">
    <source>
        <dbReference type="Proteomes" id="UP000028828"/>
    </source>
</evidence>
<evidence type="ECO:0000256" key="2">
    <source>
        <dbReference type="ARBA" id="ARBA00022723"/>
    </source>
</evidence>
<dbReference type="PANTHER" id="PTHR45668:SF5">
    <property type="entry name" value="SERINE_THREONINE-PROTEIN PHOSPHATASE 5"/>
    <property type="match status" value="1"/>
</dbReference>
<keyword evidence="2" id="KW-0479">Metal-binding</keyword>
<evidence type="ECO:0000256" key="1">
    <source>
        <dbReference type="ARBA" id="ARBA00001936"/>
    </source>
</evidence>
<evidence type="ECO:0000313" key="5">
    <source>
        <dbReference type="EMBL" id="KFG52378.1"/>
    </source>
</evidence>
<accession>A0A086L6W0</accession>
<dbReference type="EMBL" id="AEYI02000025">
    <property type="protein sequence ID" value="KFG52378.1"/>
    <property type="molecule type" value="Genomic_DNA"/>
</dbReference>
<keyword evidence="5" id="KW-0378">Hydrolase</keyword>
<feature type="compositionally biased region" description="Basic and acidic residues" evidence="4">
    <location>
        <begin position="412"/>
        <end position="422"/>
    </location>
</feature>
<protein>
    <submittedName>
        <fullName evidence="5">Ser/Thr phosphatase family protein</fullName>
        <ecNumber evidence="5">3.1.3.16</ecNumber>
    </submittedName>
</protein>
<feature type="compositionally biased region" description="Low complexity" evidence="4">
    <location>
        <begin position="511"/>
        <end position="524"/>
    </location>
</feature>
<dbReference type="GO" id="GO:0004722">
    <property type="term" value="F:protein serine/threonine phosphatase activity"/>
    <property type="evidence" value="ECO:0007669"/>
    <property type="project" value="UniProtKB-EC"/>
</dbReference>
<dbReference type="EC" id="3.1.3.16" evidence="5"/>
<dbReference type="InterPro" id="IPR051134">
    <property type="entry name" value="PPP_phosphatase"/>
</dbReference>
<feature type="compositionally biased region" description="Basic and acidic residues" evidence="4">
    <location>
        <begin position="346"/>
        <end position="359"/>
    </location>
</feature>